<dbReference type="EMBL" id="CAJJDN010000301">
    <property type="protein sequence ID" value="CAD8130551.1"/>
    <property type="molecule type" value="Genomic_DNA"/>
</dbReference>
<keyword evidence="2" id="KW-1185">Reference proteome</keyword>
<proteinExistence type="predicted"/>
<gene>
    <name evidence="1" type="ORF">PSON_ATCC_30995.1.T3010001</name>
</gene>
<reference evidence="1" key="1">
    <citation type="submission" date="2021-01" db="EMBL/GenBank/DDBJ databases">
        <authorList>
            <consortium name="Genoscope - CEA"/>
            <person name="William W."/>
        </authorList>
    </citation>
    <scope>NUCLEOTIDE SEQUENCE</scope>
</reference>
<organism evidence="1 2">
    <name type="scientific">Paramecium sonneborni</name>
    <dbReference type="NCBI Taxonomy" id="65129"/>
    <lineage>
        <taxon>Eukaryota</taxon>
        <taxon>Sar</taxon>
        <taxon>Alveolata</taxon>
        <taxon>Ciliophora</taxon>
        <taxon>Intramacronucleata</taxon>
        <taxon>Oligohymenophorea</taxon>
        <taxon>Peniculida</taxon>
        <taxon>Parameciidae</taxon>
        <taxon>Paramecium</taxon>
    </lineage>
</organism>
<evidence type="ECO:0000313" key="2">
    <source>
        <dbReference type="Proteomes" id="UP000692954"/>
    </source>
</evidence>
<evidence type="ECO:0000313" key="1">
    <source>
        <dbReference type="EMBL" id="CAD8130551.1"/>
    </source>
</evidence>
<dbReference type="PANTHER" id="PTHR33706">
    <property type="entry name" value="MORN VARIANT REPEAT PROTEIN"/>
    <property type="match status" value="1"/>
</dbReference>
<comment type="caution">
    <text evidence="1">The sequence shown here is derived from an EMBL/GenBank/DDBJ whole genome shotgun (WGS) entry which is preliminary data.</text>
</comment>
<accession>A0A8S1RPB3</accession>
<dbReference type="PANTHER" id="PTHR33706:SF1">
    <property type="entry name" value="TPR REPEAT PROTEIN"/>
    <property type="match status" value="1"/>
</dbReference>
<name>A0A8S1RPB3_9CILI</name>
<protein>
    <submittedName>
        <fullName evidence="1">Uncharacterized protein</fullName>
    </submittedName>
</protein>
<dbReference type="OrthoDB" id="10587351at2759"/>
<dbReference type="Proteomes" id="UP000692954">
    <property type="component" value="Unassembled WGS sequence"/>
</dbReference>
<dbReference type="AlphaFoldDB" id="A0A8S1RPB3"/>
<sequence>MELYLLRCEDGRGFYNKNGQKQGKWIELDKEFYIEKLVCYIGEYNGNGVKVGGWDIIYKMSNYLPYNQIRKCEKKLESWQNCLRDFNIALKSLIMVNIIKMAQRKADGIVCIVLLIRMNINICKYQIRYKGEYKQIYSGGGLYDQEGNQKKIGKWIELVEGFSQYAQATNNGEYRMKGQKVDIWVKMDIGYNQKRGETKYHICKFTNNLIQIVTYNSILLIFNKQEINFLQLFSFYNSKDKKIMIQIFD</sequence>